<evidence type="ECO:0000313" key="3">
    <source>
        <dbReference type="EMBL" id="RFC81807.1"/>
    </source>
</evidence>
<dbReference type="AlphaFoldDB" id="A0A371YK23"/>
<dbReference type="InterPro" id="IPR056823">
    <property type="entry name" value="TEN-like_YD-shell"/>
</dbReference>
<evidence type="ECO:0000256" key="1">
    <source>
        <dbReference type="ARBA" id="ARBA00022737"/>
    </source>
</evidence>
<dbReference type="Proteomes" id="UP000240957">
    <property type="component" value="Unassembled WGS sequence"/>
</dbReference>
<accession>A0A371YK23</accession>
<dbReference type="PANTHER" id="PTHR32305:SF15">
    <property type="entry name" value="PROTEIN RHSA-RELATED"/>
    <property type="match status" value="1"/>
</dbReference>
<dbReference type="PANTHER" id="PTHR32305">
    <property type="match status" value="1"/>
</dbReference>
<feature type="domain" description="Teneurin-like YD-shell" evidence="2">
    <location>
        <begin position="14"/>
        <end position="169"/>
    </location>
</feature>
<dbReference type="EMBL" id="PYIX02000055">
    <property type="protein sequence ID" value="RFC81807.1"/>
    <property type="molecule type" value="Genomic_DNA"/>
</dbReference>
<dbReference type="NCBIfam" id="TIGR01643">
    <property type="entry name" value="YD_repeat_2x"/>
    <property type="match status" value="3"/>
</dbReference>
<dbReference type="InterPro" id="IPR050708">
    <property type="entry name" value="T6SS_VgrG/RHS"/>
</dbReference>
<sequence length="474" mass="54687">MFTQYIDCSGKATHWQYDARGRLKQTANALGETTEYVYTELGTIPQTPIAKDLSLNAIGQLEKIIHADGATEHFIHDAEGRLLVHIDPKGQRTQYEYDVAGRISKRTDAMQQTLKYHWDKLGRLTKLSNENGASYYFHYDVMGRLTKEVDFDGKETVYHYSDTSGELQRSIELAKATQGHQPKHRIQAFEFDAMGRLTQRTAGFSHSIEKLLLEQDEDSEELNAENALQRLEHAISEEFAYDGNGQLIQAKNHNSRAQFFYNEVGNLSHEHHHDIKTQRTAVWQHLYDELNNRTTTHRPDGQKVDWLLYGSGHVYGLALNGEDTVSFKRDDLHREIERHYANGLSQQQQYDQVGRLILQNIEQDNEAGYTANQNTQQNQTQNNAQNQTKALLKRLYHYDKVGQLTDIHDKRRGYIEYKYDPVGRLLQANSALGQETFAFDPASNIINPNKTHNQNHGTQHQRQDTYFEVELVQH</sequence>
<name>A0A371YK23_9GAMM</name>
<evidence type="ECO:0000259" key="2">
    <source>
        <dbReference type="Pfam" id="PF25023"/>
    </source>
</evidence>
<reference evidence="3 4" key="1">
    <citation type="submission" date="2018-08" db="EMBL/GenBank/DDBJ databases">
        <title>The draft genome of Acinetobacter sichuanensis strain WCHAc060041.</title>
        <authorList>
            <person name="Qin J."/>
            <person name="Feng Y."/>
            <person name="Zong Z."/>
        </authorList>
    </citation>
    <scope>NUCLEOTIDE SEQUENCE [LARGE SCALE GENOMIC DNA]</scope>
    <source>
        <strain evidence="3 4">WCHAc060041</strain>
    </source>
</reference>
<dbReference type="Pfam" id="PF25023">
    <property type="entry name" value="TEN_YD-shell"/>
    <property type="match status" value="1"/>
</dbReference>
<evidence type="ECO:0000313" key="4">
    <source>
        <dbReference type="Proteomes" id="UP000240957"/>
    </source>
</evidence>
<keyword evidence="1" id="KW-0677">Repeat</keyword>
<organism evidence="3 4">
    <name type="scientific">Acinetobacter sichuanensis</name>
    <dbReference type="NCBI Taxonomy" id="2136183"/>
    <lineage>
        <taxon>Bacteria</taxon>
        <taxon>Pseudomonadati</taxon>
        <taxon>Pseudomonadota</taxon>
        <taxon>Gammaproteobacteria</taxon>
        <taxon>Moraxellales</taxon>
        <taxon>Moraxellaceae</taxon>
        <taxon>Acinetobacter</taxon>
    </lineage>
</organism>
<dbReference type="OrthoDB" id="9816400at2"/>
<proteinExistence type="predicted"/>
<dbReference type="InterPro" id="IPR006530">
    <property type="entry name" value="YD"/>
</dbReference>
<gene>
    <name evidence="3" type="ORF">C9E89_019890</name>
</gene>
<comment type="caution">
    <text evidence="3">The sequence shown here is derived from an EMBL/GenBank/DDBJ whole genome shotgun (WGS) entry which is preliminary data.</text>
</comment>
<dbReference type="Gene3D" id="2.180.10.10">
    <property type="entry name" value="RHS repeat-associated core"/>
    <property type="match status" value="2"/>
</dbReference>
<protein>
    <submittedName>
        <fullName evidence="3">RHS repeat protein</fullName>
    </submittedName>
</protein>